<dbReference type="CDD" id="cd17321">
    <property type="entry name" value="MFS_MMR_MDR_like"/>
    <property type="match status" value="1"/>
</dbReference>
<dbReference type="EMBL" id="BAAAUV010000009">
    <property type="protein sequence ID" value="GAA3216902.1"/>
    <property type="molecule type" value="Genomic_DNA"/>
</dbReference>
<dbReference type="Gene3D" id="1.20.1250.20">
    <property type="entry name" value="MFS general substrate transporter like domains"/>
    <property type="match status" value="1"/>
</dbReference>
<dbReference type="PANTHER" id="PTHR42718">
    <property type="entry name" value="MAJOR FACILITATOR SUPERFAMILY MULTIDRUG TRANSPORTER MFSC"/>
    <property type="match status" value="1"/>
</dbReference>
<feature type="domain" description="Major facilitator superfamily (MFS) profile" evidence="8">
    <location>
        <begin position="21"/>
        <end position="463"/>
    </location>
</feature>
<dbReference type="InterPro" id="IPR004638">
    <property type="entry name" value="EmrB-like"/>
</dbReference>
<dbReference type="PRINTS" id="PR01036">
    <property type="entry name" value="TCRTETB"/>
</dbReference>
<feature type="transmembrane region" description="Helical" evidence="7">
    <location>
        <begin position="437"/>
        <end position="458"/>
    </location>
</feature>
<evidence type="ECO:0000256" key="4">
    <source>
        <dbReference type="ARBA" id="ARBA00022692"/>
    </source>
</evidence>
<evidence type="ECO:0000256" key="5">
    <source>
        <dbReference type="ARBA" id="ARBA00022989"/>
    </source>
</evidence>
<feature type="transmembrane region" description="Helical" evidence="7">
    <location>
        <begin position="303"/>
        <end position="325"/>
    </location>
</feature>
<keyword evidence="4 7" id="KW-0812">Transmembrane</keyword>
<evidence type="ECO:0000256" key="1">
    <source>
        <dbReference type="ARBA" id="ARBA00004651"/>
    </source>
</evidence>
<keyword evidence="3" id="KW-1003">Cell membrane</keyword>
<feature type="transmembrane region" description="Helical" evidence="7">
    <location>
        <begin position="57"/>
        <end position="75"/>
    </location>
</feature>
<dbReference type="Pfam" id="PF07690">
    <property type="entry name" value="MFS_1"/>
    <property type="match status" value="1"/>
</dbReference>
<evidence type="ECO:0000256" key="2">
    <source>
        <dbReference type="ARBA" id="ARBA00022448"/>
    </source>
</evidence>
<keyword evidence="2" id="KW-0813">Transport</keyword>
<evidence type="ECO:0000256" key="7">
    <source>
        <dbReference type="SAM" id="Phobius"/>
    </source>
</evidence>
<reference evidence="10" key="1">
    <citation type="journal article" date="2019" name="Int. J. Syst. Evol. Microbiol.">
        <title>The Global Catalogue of Microorganisms (GCM) 10K type strain sequencing project: providing services to taxonomists for standard genome sequencing and annotation.</title>
        <authorList>
            <consortium name="The Broad Institute Genomics Platform"/>
            <consortium name="The Broad Institute Genome Sequencing Center for Infectious Disease"/>
            <person name="Wu L."/>
            <person name="Ma J."/>
        </authorList>
    </citation>
    <scope>NUCLEOTIDE SEQUENCE [LARGE SCALE GENOMIC DNA]</scope>
    <source>
        <strain evidence="10">JCM 9377</strain>
    </source>
</reference>
<dbReference type="PROSITE" id="PS50850">
    <property type="entry name" value="MFS"/>
    <property type="match status" value="1"/>
</dbReference>
<feature type="transmembrane region" description="Helical" evidence="7">
    <location>
        <begin position="209"/>
        <end position="227"/>
    </location>
</feature>
<feature type="transmembrane region" description="Helical" evidence="7">
    <location>
        <begin position="414"/>
        <end position="431"/>
    </location>
</feature>
<dbReference type="Gene3D" id="1.20.1720.10">
    <property type="entry name" value="Multidrug resistance protein D"/>
    <property type="match status" value="1"/>
</dbReference>
<name>A0ABP6QB67_9ACTN</name>
<dbReference type="PROSITE" id="PS00216">
    <property type="entry name" value="SUGAR_TRANSPORT_1"/>
    <property type="match status" value="1"/>
</dbReference>
<dbReference type="InterPro" id="IPR020846">
    <property type="entry name" value="MFS_dom"/>
</dbReference>
<keyword evidence="10" id="KW-1185">Reference proteome</keyword>
<dbReference type="PANTHER" id="PTHR42718:SF46">
    <property type="entry name" value="BLR6921 PROTEIN"/>
    <property type="match status" value="1"/>
</dbReference>
<feature type="transmembrane region" description="Helical" evidence="7">
    <location>
        <begin position="368"/>
        <end position="393"/>
    </location>
</feature>
<keyword evidence="5 7" id="KW-1133">Transmembrane helix</keyword>
<feature type="transmembrane region" description="Helical" evidence="7">
    <location>
        <begin position="239"/>
        <end position="256"/>
    </location>
</feature>
<keyword evidence="6 7" id="KW-0472">Membrane</keyword>
<organism evidence="9 10">
    <name type="scientific">Actinocorallia longicatena</name>
    <dbReference type="NCBI Taxonomy" id="111803"/>
    <lineage>
        <taxon>Bacteria</taxon>
        <taxon>Bacillati</taxon>
        <taxon>Actinomycetota</taxon>
        <taxon>Actinomycetes</taxon>
        <taxon>Streptosporangiales</taxon>
        <taxon>Thermomonosporaceae</taxon>
        <taxon>Actinocorallia</taxon>
    </lineage>
</organism>
<feature type="transmembrane region" description="Helical" evidence="7">
    <location>
        <begin position="337"/>
        <end position="356"/>
    </location>
</feature>
<dbReference type="SUPFAM" id="SSF103473">
    <property type="entry name" value="MFS general substrate transporter"/>
    <property type="match status" value="1"/>
</dbReference>
<proteinExistence type="predicted"/>
<feature type="transmembrane region" description="Helical" evidence="7">
    <location>
        <begin position="21"/>
        <end position="45"/>
    </location>
</feature>
<feature type="transmembrane region" description="Helical" evidence="7">
    <location>
        <begin position="276"/>
        <end position="297"/>
    </location>
</feature>
<evidence type="ECO:0000313" key="10">
    <source>
        <dbReference type="Proteomes" id="UP001501237"/>
    </source>
</evidence>
<comment type="subcellular location">
    <subcellularLocation>
        <location evidence="1">Cell membrane</location>
        <topology evidence="1">Multi-pass membrane protein</topology>
    </subcellularLocation>
</comment>
<feature type="transmembrane region" description="Helical" evidence="7">
    <location>
        <begin position="147"/>
        <end position="168"/>
    </location>
</feature>
<dbReference type="Proteomes" id="UP001501237">
    <property type="component" value="Unassembled WGS sequence"/>
</dbReference>
<sequence>MTATDLPVEAPEEGGARQRAVLLLACLGQFLVVLDVSIVNVALPAVRADLGFGATGLQWVVNAYALTFAGFLLLGGRAADLFGRKRVYLAGLALFALASLGGGLATTPGTLIAARSLQGVGAAILSPATLTLLATAFRDPAARTRAVALWSAAGASAGAVGSALGGLLTEYLSWRWVLLINVPVGAVVFAAALRLLTEEAAPAARRLDVTGAVLVTAGFGAVAYGTARTHEHGWASADALGPMLAGLLALLLFLLVEGRFAREPLMPLGLFRSRAVSTATATMMLVGAAFFAMWYFLSLYMQTVLGYSAVEAGLGFLPHTVAIVVGARSAPALMRSFGPRAVLAAGALLAAAGFLWQSRIGAGSGYPAGILGPAVVMCLGSGLTFTPVAAVATGAAAPGEAGLVSGVINTGRQVGGSLGLAALATIAAAPADPLTGYRHAFAVSAVLMLLVAALAVLVPRGEKG</sequence>
<gene>
    <name evidence="9" type="ORF">GCM10010468_39280</name>
</gene>
<evidence type="ECO:0000256" key="6">
    <source>
        <dbReference type="ARBA" id="ARBA00023136"/>
    </source>
</evidence>
<dbReference type="NCBIfam" id="TIGR00711">
    <property type="entry name" value="efflux_EmrB"/>
    <property type="match status" value="1"/>
</dbReference>
<comment type="caution">
    <text evidence="9">The sequence shown here is derived from an EMBL/GenBank/DDBJ whole genome shotgun (WGS) entry which is preliminary data.</text>
</comment>
<feature type="transmembrane region" description="Helical" evidence="7">
    <location>
        <begin position="174"/>
        <end position="197"/>
    </location>
</feature>
<feature type="transmembrane region" description="Helical" evidence="7">
    <location>
        <begin position="117"/>
        <end position="135"/>
    </location>
</feature>
<feature type="transmembrane region" description="Helical" evidence="7">
    <location>
        <begin position="87"/>
        <end position="105"/>
    </location>
</feature>
<dbReference type="InterPro" id="IPR011701">
    <property type="entry name" value="MFS"/>
</dbReference>
<evidence type="ECO:0000256" key="3">
    <source>
        <dbReference type="ARBA" id="ARBA00022475"/>
    </source>
</evidence>
<dbReference type="RefSeq" id="WP_344830174.1">
    <property type="nucleotide sequence ID" value="NZ_BAAAUV010000009.1"/>
</dbReference>
<dbReference type="InterPro" id="IPR036259">
    <property type="entry name" value="MFS_trans_sf"/>
</dbReference>
<evidence type="ECO:0000313" key="9">
    <source>
        <dbReference type="EMBL" id="GAA3216902.1"/>
    </source>
</evidence>
<dbReference type="InterPro" id="IPR005829">
    <property type="entry name" value="Sugar_transporter_CS"/>
</dbReference>
<evidence type="ECO:0000259" key="8">
    <source>
        <dbReference type="PROSITE" id="PS50850"/>
    </source>
</evidence>
<protein>
    <submittedName>
        <fullName evidence="9">MFS transporter</fullName>
    </submittedName>
</protein>
<accession>A0ABP6QB67</accession>